<evidence type="ECO:0000256" key="2">
    <source>
        <dbReference type="ARBA" id="ARBA00007357"/>
    </source>
</evidence>
<dbReference type="Pfam" id="PF01431">
    <property type="entry name" value="Peptidase_M13"/>
    <property type="match status" value="1"/>
</dbReference>
<dbReference type="EC" id="3.4.24.-" evidence="11"/>
<dbReference type="InterPro" id="IPR018497">
    <property type="entry name" value="Peptidase_M13_C"/>
</dbReference>
<evidence type="ECO:0000256" key="5">
    <source>
        <dbReference type="ARBA" id="ARBA00022801"/>
    </source>
</evidence>
<organism evidence="11 12">
    <name type="scientific">Elongatibacter sediminis</name>
    <dbReference type="NCBI Taxonomy" id="3119006"/>
    <lineage>
        <taxon>Bacteria</taxon>
        <taxon>Pseudomonadati</taxon>
        <taxon>Pseudomonadota</taxon>
        <taxon>Gammaproteobacteria</taxon>
        <taxon>Chromatiales</taxon>
        <taxon>Wenzhouxiangellaceae</taxon>
        <taxon>Elongatibacter</taxon>
    </lineage>
</organism>
<dbReference type="AlphaFoldDB" id="A0AAW9R706"/>
<feature type="signal peptide" evidence="8">
    <location>
        <begin position="1"/>
        <end position="23"/>
    </location>
</feature>
<dbReference type="InterPro" id="IPR008753">
    <property type="entry name" value="Peptidase_M13_N"/>
</dbReference>
<evidence type="ECO:0000256" key="6">
    <source>
        <dbReference type="ARBA" id="ARBA00022833"/>
    </source>
</evidence>
<name>A0AAW9R706_9GAMM</name>
<proteinExistence type="inferred from homology"/>
<dbReference type="Gene3D" id="3.40.390.10">
    <property type="entry name" value="Collagenase (Catalytic Domain)"/>
    <property type="match status" value="1"/>
</dbReference>
<comment type="similarity">
    <text evidence="2">Belongs to the peptidase M13 family.</text>
</comment>
<keyword evidence="5 11" id="KW-0378">Hydrolase</keyword>
<feature type="domain" description="Peptidase M13 C-terminal" evidence="9">
    <location>
        <begin position="482"/>
        <end position="680"/>
    </location>
</feature>
<keyword evidence="7" id="KW-0482">Metalloprotease</keyword>
<evidence type="ECO:0000256" key="1">
    <source>
        <dbReference type="ARBA" id="ARBA00001947"/>
    </source>
</evidence>
<dbReference type="CDD" id="cd08662">
    <property type="entry name" value="M13"/>
    <property type="match status" value="1"/>
</dbReference>
<protein>
    <submittedName>
        <fullName evidence="11">M13 family metallopeptidase</fullName>
        <ecNumber evidence="11">3.4.24.-</ecNumber>
    </submittedName>
</protein>
<evidence type="ECO:0000259" key="9">
    <source>
        <dbReference type="Pfam" id="PF01431"/>
    </source>
</evidence>
<dbReference type="InterPro" id="IPR000718">
    <property type="entry name" value="Peptidase_M13"/>
</dbReference>
<dbReference type="PROSITE" id="PS51885">
    <property type="entry name" value="NEPRILYSIN"/>
    <property type="match status" value="1"/>
</dbReference>
<dbReference type="Proteomes" id="UP001359886">
    <property type="component" value="Unassembled WGS sequence"/>
</dbReference>
<evidence type="ECO:0000256" key="8">
    <source>
        <dbReference type="SAM" id="SignalP"/>
    </source>
</evidence>
<comment type="caution">
    <text evidence="11">The sequence shown here is derived from an EMBL/GenBank/DDBJ whole genome shotgun (WGS) entry which is preliminary data.</text>
</comment>
<keyword evidence="6" id="KW-0862">Zinc</keyword>
<keyword evidence="8" id="KW-0732">Signal</keyword>
<dbReference type="SUPFAM" id="SSF55486">
    <property type="entry name" value="Metalloproteases ('zincins'), catalytic domain"/>
    <property type="match status" value="1"/>
</dbReference>
<dbReference type="PANTHER" id="PTHR11733:SF167">
    <property type="entry name" value="FI17812P1-RELATED"/>
    <property type="match status" value="1"/>
</dbReference>
<keyword evidence="12" id="KW-1185">Reference proteome</keyword>
<dbReference type="Pfam" id="PF05649">
    <property type="entry name" value="Peptidase_M13_N"/>
    <property type="match status" value="1"/>
</dbReference>
<dbReference type="InterPro" id="IPR024079">
    <property type="entry name" value="MetalloPept_cat_dom_sf"/>
</dbReference>
<evidence type="ECO:0000256" key="7">
    <source>
        <dbReference type="ARBA" id="ARBA00023049"/>
    </source>
</evidence>
<evidence type="ECO:0000256" key="4">
    <source>
        <dbReference type="ARBA" id="ARBA00022723"/>
    </source>
</evidence>
<feature type="chain" id="PRO_5043387441" evidence="8">
    <location>
        <begin position="24"/>
        <end position="686"/>
    </location>
</feature>
<dbReference type="GO" id="GO:0005886">
    <property type="term" value="C:plasma membrane"/>
    <property type="evidence" value="ECO:0007669"/>
    <property type="project" value="TreeGrafter"/>
</dbReference>
<evidence type="ECO:0000313" key="11">
    <source>
        <dbReference type="EMBL" id="MEJ8566762.1"/>
    </source>
</evidence>
<dbReference type="GO" id="GO:0004222">
    <property type="term" value="F:metalloendopeptidase activity"/>
    <property type="evidence" value="ECO:0007669"/>
    <property type="project" value="InterPro"/>
</dbReference>
<dbReference type="Gene3D" id="1.10.1380.10">
    <property type="entry name" value="Neutral endopeptidase , domain2"/>
    <property type="match status" value="1"/>
</dbReference>
<evidence type="ECO:0000313" key="12">
    <source>
        <dbReference type="Proteomes" id="UP001359886"/>
    </source>
</evidence>
<dbReference type="InterPro" id="IPR042089">
    <property type="entry name" value="Peptidase_M13_dom_2"/>
</dbReference>
<comment type="cofactor">
    <cofactor evidence="1">
        <name>Zn(2+)</name>
        <dbReference type="ChEBI" id="CHEBI:29105"/>
    </cofactor>
</comment>
<dbReference type="EMBL" id="JAZHOG010000002">
    <property type="protein sequence ID" value="MEJ8566762.1"/>
    <property type="molecule type" value="Genomic_DNA"/>
</dbReference>
<keyword evidence="3" id="KW-0645">Protease</keyword>
<dbReference type="GO" id="GO:0016485">
    <property type="term" value="P:protein processing"/>
    <property type="evidence" value="ECO:0007669"/>
    <property type="project" value="TreeGrafter"/>
</dbReference>
<evidence type="ECO:0000256" key="3">
    <source>
        <dbReference type="ARBA" id="ARBA00022670"/>
    </source>
</evidence>
<dbReference type="RefSeq" id="WP_354694083.1">
    <property type="nucleotide sequence ID" value="NZ_JAZHOG010000002.1"/>
</dbReference>
<gene>
    <name evidence="11" type="ORF">V3330_03890</name>
</gene>
<feature type="domain" description="Peptidase M13 N-terminal" evidence="10">
    <location>
        <begin position="49"/>
        <end position="430"/>
    </location>
</feature>
<dbReference type="GO" id="GO:0046872">
    <property type="term" value="F:metal ion binding"/>
    <property type="evidence" value="ECO:0007669"/>
    <property type="project" value="UniProtKB-KW"/>
</dbReference>
<dbReference type="PANTHER" id="PTHR11733">
    <property type="entry name" value="ZINC METALLOPROTEASE FAMILY M13 NEPRILYSIN-RELATED"/>
    <property type="match status" value="1"/>
</dbReference>
<accession>A0AAW9R706</accession>
<sequence>MASASVRFILAAALSAVSVIATADSGSPATRLPYTPSLDVNAMDRSADPCSDLYQFACGGWIENNPIPPDQASWSTYGKAYADNQRYLRGVLEELSNPDAPRTPDQARLGDYFAACMDLEGIDSLGAVPLRGEQALIDGLTSKQDLAGVIGRLIDRSDASAWFIAVGSQQDAREATRVIGAVFAAGLGLPDREYYLDDSPERRKTREAYREHVAAMFRLLGRTRADANAAAGTVWRIETALARAHLSVIERRDPYAVYHRMTLEELQAHTPEFDWAGLFEQVGLSPEPWLNVTQPAFVTAMGDVIERESLEALKTYLHWGLVNTRAPLLSRVFRDQDFAFHQSHLRGIDEQKPRWRTCVARVDRQLGEALGREFVERNFPPEVRQDVRRLTRQIQQAMAERIDSLGWMSSATRAEAHRKLEQMRLKIGYPDTWRDYSSIRIARDDDYGNAVRATEFDLDRQLTRIGQPVDLGEWFMTPATVNAYYNPSMNDINFPAGVLMPPLYDPKMDDAPNYGNTGGTIGHELVHGFDDEGRQFDGGGNLRDWWTPQDAAAFEERAQCIREQYGQYRVIDDILINAELTSGEDIADLGGLILAWQAWRTETAGQALPERDGLTAEQRFFVGFAQWACAAERPESLRLHAATDPHSPPRHRINGVVVNMPEFARAFQCPADAPLVKPPEDVCRIW</sequence>
<keyword evidence="4" id="KW-0479">Metal-binding</keyword>
<evidence type="ECO:0000259" key="10">
    <source>
        <dbReference type="Pfam" id="PF05649"/>
    </source>
</evidence>
<dbReference type="PRINTS" id="PR00786">
    <property type="entry name" value="NEPRILYSIN"/>
</dbReference>
<reference evidence="11 12" key="1">
    <citation type="submission" date="2024-02" db="EMBL/GenBank/DDBJ databases">
        <title>A novel Wenzhouxiangellaceae bacterium, isolated from coastal sediments.</title>
        <authorList>
            <person name="Du Z.-J."/>
            <person name="Ye Y.-Q."/>
            <person name="Zhang X.-Y."/>
        </authorList>
    </citation>
    <scope>NUCLEOTIDE SEQUENCE [LARGE SCALE GENOMIC DNA]</scope>
    <source>
        <strain evidence="11 12">CH-27</strain>
    </source>
</reference>